<proteinExistence type="predicted"/>
<dbReference type="Proteomes" id="UP001497535">
    <property type="component" value="Unassembled WGS sequence"/>
</dbReference>
<reference evidence="1" key="1">
    <citation type="submission" date="2023-11" db="EMBL/GenBank/DDBJ databases">
        <authorList>
            <person name="Poullet M."/>
        </authorList>
    </citation>
    <scope>NUCLEOTIDE SEQUENCE</scope>
    <source>
        <strain evidence="1">E1834</strain>
    </source>
</reference>
<evidence type="ECO:0000313" key="2">
    <source>
        <dbReference type="Proteomes" id="UP001497535"/>
    </source>
</evidence>
<evidence type="ECO:0000313" key="1">
    <source>
        <dbReference type="EMBL" id="CAK5023517.1"/>
    </source>
</evidence>
<organism evidence="1 2">
    <name type="scientific">Meloidogyne enterolobii</name>
    <name type="common">Root-knot nematode worm</name>
    <name type="synonym">Meloidogyne mayaguensis</name>
    <dbReference type="NCBI Taxonomy" id="390850"/>
    <lineage>
        <taxon>Eukaryota</taxon>
        <taxon>Metazoa</taxon>
        <taxon>Ecdysozoa</taxon>
        <taxon>Nematoda</taxon>
        <taxon>Chromadorea</taxon>
        <taxon>Rhabditida</taxon>
        <taxon>Tylenchina</taxon>
        <taxon>Tylenchomorpha</taxon>
        <taxon>Tylenchoidea</taxon>
        <taxon>Meloidogynidae</taxon>
        <taxon>Meloidogyninae</taxon>
        <taxon>Meloidogyne</taxon>
    </lineage>
</organism>
<keyword evidence="2" id="KW-1185">Reference proteome</keyword>
<protein>
    <submittedName>
        <fullName evidence="1">Uncharacterized protein</fullName>
    </submittedName>
</protein>
<accession>A0ACB0XY65</accession>
<sequence>MPNTIFHLSFAKFVDYLANGKHWISPFSSSVDLHQCLHCTFHSHSHFFAFGNLVSCFRTSPIYPLNVYFSQLFSSKIENEMDNLQNISPKIREVLDGKGTPMPDIGAIIAISLLSDEYLTIINSSSQKDFIEVPISDQKMQCNVKIYFANDFSKFRSNFLSSSEKDYVNSLSTSSPWYPQGGKSGKI</sequence>
<name>A0ACB0XY65_MELEN</name>
<comment type="caution">
    <text evidence="1">The sequence shown here is derived from an EMBL/GenBank/DDBJ whole genome shotgun (WGS) entry which is preliminary data.</text>
</comment>
<gene>
    <name evidence="1" type="ORF">MENTE1834_LOCUS5216</name>
</gene>
<dbReference type="EMBL" id="CAVMJV010000004">
    <property type="protein sequence ID" value="CAK5023517.1"/>
    <property type="molecule type" value="Genomic_DNA"/>
</dbReference>